<organism evidence="2 3">
    <name type="scientific">Pichia inconspicua</name>
    <dbReference type="NCBI Taxonomy" id="52247"/>
    <lineage>
        <taxon>Eukaryota</taxon>
        <taxon>Fungi</taxon>
        <taxon>Dikarya</taxon>
        <taxon>Ascomycota</taxon>
        <taxon>Saccharomycotina</taxon>
        <taxon>Pichiomycetes</taxon>
        <taxon>Pichiales</taxon>
        <taxon>Pichiaceae</taxon>
        <taxon>Pichia</taxon>
    </lineage>
</organism>
<feature type="region of interest" description="Disordered" evidence="1">
    <location>
        <begin position="29"/>
        <end position="91"/>
    </location>
</feature>
<evidence type="ECO:0000313" key="3">
    <source>
        <dbReference type="Proteomes" id="UP000307173"/>
    </source>
</evidence>
<dbReference type="Proteomes" id="UP000307173">
    <property type="component" value="Unassembled WGS sequence"/>
</dbReference>
<accession>A0A4V4NFS2</accession>
<reference evidence="2 3" key="1">
    <citation type="journal article" date="2019" name="Front. Genet.">
        <title>Whole-Genome Sequencing of the Opportunistic Yeast Pathogen Candida inconspicua Uncovers Its Hybrid Origin.</title>
        <authorList>
            <person name="Mixao V."/>
            <person name="Hansen A.P."/>
            <person name="Saus E."/>
            <person name="Boekhout T."/>
            <person name="Lass-Florl C."/>
            <person name="Gabaldon T."/>
        </authorList>
    </citation>
    <scope>NUCLEOTIDE SEQUENCE [LARGE SCALE GENOMIC DNA]</scope>
    <source>
        <strain evidence="2 3">CBS 180</strain>
    </source>
</reference>
<feature type="compositionally biased region" description="Acidic residues" evidence="1">
    <location>
        <begin position="30"/>
        <end position="47"/>
    </location>
</feature>
<dbReference type="SUPFAM" id="SSF48452">
    <property type="entry name" value="TPR-like"/>
    <property type="match status" value="3"/>
</dbReference>
<dbReference type="PANTHER" id="PTHR23082:SF0">
    <property type="entry name" value="GENERAL TRANSCRIPTION FACTOR 3C POLYPEPTIDE 3"/>
    <property type="match status" value="1"/>
</dbReference>
<evidence type="ECO:0000313" key="2">
    <source>
        <dbReference type="EMBL" id="TID28972.1"/>
    </source>
</evidence>
<comment type="caution">
    <text evidence="2">The sequence shown here is derived from an EMBL/GenBank/DDBJ whole genome shotgun (WGS) entry which is preliminary data.</text>
</comment>
<dbReference type="EMBL" id="SELW01000355">
    <property type="protein sequence ID" value="TID28972.1"/>
    <property type="molecule type" value="Genomic_DNA"/>
</dbReference>
<dbReference type="SMART" id="SM00028">
    <property type="entry name" value="TPR"/>
    <property type="match status" value="7"/>
</dbReference>
<dbReference type="Gene3D" id="1.25.40.10">
    <property type="entry name" value="Tetratricopeptide repeat domain"/>
    <property type="match status" value="3"/>
</dbReference>
<dbReference type="STRING" id="52247.A0A4V4NFS2"/>
<dbReference type="InterPro" id="IPR039340">
    <property type="entry name" value="Tfc4/TFIIIC-102/Sfc4"/>
</dbReference>
<dbReference type="Pfam" id="PF13181">
    <property type="entry name" value="TPR_8"/>
    <property type="match status" value="1"/>
</dbReference>
<evidence type="ECO:0000256" key="1">
    <source>
        <dbReference type="SAM" id="MobiDB-lite"/>
    </source>
</evidence>
<dbReference type="OrthoDB" id="9991317at2759"/>
<keyword evidence="3" id="KW-1185">Reference proteome</keyword>
<dbReference type="GO" id="GO:0006383">
    <property type="term" value="P:transcription by RNA polymerase III"/>
    <property type="evidence" value="ECO:0007669"/>
    <property type="project" value="InterPro"/>
</dbReference>
<gene>
    <name evidence="2" type="ORF">CANINC_002240</name>
</gene>
<sequence length="1048" mass="122379">MSTSNININDQQLDIDLDHFSKDQLRQLLGDDDYNEEALEFSDDADEDPIREKQQEGGGEQAEDSFYFSDSAALNEPYEESDISDYEDSALSKQQRYQTLADLGFSDDDENDENISDNDSDDEFVFRNALREARNFKVKKSKSKPKKKGGLAALRRRIRRTELDPEVKLLLSQANEAFVNNNLEEALQLYIKVIKIDKNNFSAYKTLGEIYRMKNELNKCSNIWLLAAHLNPKDVEFWKTVAELSVELGHYKQAIYCYRRAITSSGGKDYAAVYARACLYREVGKYKRASSGLLKLRTALPHDSKIVRELAKVYVEEGRVSDAITLYTKILDDNVKYRKLIDKGEIVELDNIIFDWSELNILSELYASKAAWVLGIKSLRQISRWIQERESQSFWDDNPNADIEFDERRFDHPRFKKLQLHESGLDYSLPIDIRVQLGIFRLNNKNQEESLKHFAVLLDQPVEDAPDLYYKVGMELEGFALFKEALEFLIPLSYYEEYNTSELVMTIAKCLRETEDFENAKETYLRLLEYDSQNIDLKIALAECYFYLNDVESANKLYKEAKTDRIKQKALAKENVTAISSEFDDFVAEEEEEEEEDMGEYLEEPETQTQAIIEDIPIKKRKKKRIVYSEDELKTMIMKSEIRVKKLYAKCSKLLKEIDSLRVQPNLTENEKVSLKTMASIWIEMVSDMIEIFAMYKWFFSSEKAKKFNTRLRARNSKLGIDQKIIRMKYLQSEIILSQQLATAPLPCEYFKGLSYKQWYDLFIKYALLVAEFEKESEVAIAVQDLVRHVNVFQENELITQLAGLSVGIVTKDSQIIMTQTRNLLNDYQFSVDSYKLYLASMIPTVDMEFAFGDPPSQKFMLRQVKAYDSLRRDQNDISGRATITKTNVDTSKDHFLIKYVYASYLFTNRSYYSTLIYLQGLYHDYPENPDLLFLLGLSHLHRSVQRKTLHTNFQILQGLSFLYEYANTKDHGDPYQHMECCYNIGRSFNMLNLDYIAIKFYEEVLQIEVDDAMYDLRMEAAHNLCFIYNCNRNFKQAEVIMQKYLTI</sequence>
<protein>
    <submittedName>
        <fullName evidence="2">Uncharacterized protein</fullName>
    </submittedName>
</protein>
<feature type="compositionally biased region" description="Acidic residues" evidence="1">
    <location>
        <begin position="77"/>
        <end position="88"/>
    </location>
</feature>
<dbReference type="AlphaFoldDB" id="A0A4V4NFS2"/>
<dbReference type="GO" id="GO:0000127">
    <property type="term" value="C:transcription factor TFIIIC complex"/>
    <property type="evidence" value="ECO:0007669"/>
    <property type="project" value="TreeGrafter"/>
</dbReference>
<dbReference type="InterPro" id="IPR011990">
    <property type="entry name" value="TPR-like_helical_dom_sf"/>
</dbReference>
<name>A0A4V4NFS2_9ASCO</name>
<proteinExistence type="predicted"/>
<dbReference type="PANTHER" id="PTHR23082">
    <property type="entry name" value="TRANSCRIPTION INITIATION FACTOR IIIC TFIIIC , POLYPEPTIDE 3-RELATED"/>
    <property type="match status" value="1"/>
</dbReference>
<dbReference type="InterPro" id="IPR019734">
    <property type="entry name" value="TPR_rpt"/>
</dbReference>